<feature type="region of interest" description="Disordered" evidence="1">
    <location>
        <begin position="1"/>
        <end position="64"/>
    </location>
</feature>
<feature type="region of interest" description="Disordered" evidence="1">
    <location>
        <begin position="568"/>
        <end position="616"/>
    </location>
</feature>
<evidence type="ECO:0000313" key="2">
    <source>
        <dbReference type="EMBL" id="KAK6620205.1"/>
    </source>
</evidence>
<feature type="region of interest" description="Disordered" evidence="1">
    <location>
        <begin position="2633"/>
        <end position="2718"/>
    </location>
</feature>
<dbReference type="EMBL" id="JAWJWF010000048">
    <property type="protein sequence ID" value="KAK6620205.1"/>
    <property type="molecule type" value="Genomic_DNA"/>
</dbReference>
<feature type="region of interest" description="Disordered" evidence="1">
    <location>
        <begin position="793"/>
        <end position="814"/>
    </location>
</feature>
<feature type="region of interest" description="Disordered" evidence="1">
    <location>
        <begin position="219"/>
        <end position="444"/>
    </location>
</feature>
<feature type="compositionally biased region" description="Acidic residues" evidence="1">
    <location>
        <begin position="2445"/>
        <end position="2475"/>
    </location>
</feature>
<reference evidence="2 3" key="1">
    <citation type="submission" date="2023-09" db="EMBL/GenBank/DDBJ databases">
        <title>Genomes of two closely related lineages of the louse Polyplax serrata with different host specificities.</title>
        <authorList>
            <person name="Martinu J."/>
            <person name="Tarabai H."/>
            <person name="Stefka J."/>
            <person name="Hypsa V."/>
        </authorList>
    </citation>
    <scope>NUCLEOTIDE SEQUENCE [LARGE SCALE GENOMIC DNA]</scope>
    <source>
        <strain evidence="2">98ZLc_SE</strain>
    </source>
</reference>
<sequence length="2826" mass="318697">MILRSVRQTPGKSPSSKQQKYRYVKPSLGKNEKGSEEGLKRQSLLKERVPSSQESIKNDEDDTLQKANFYNFIKTLEPNDGDVQNLIKRYSADLDRESEDEGSEGDGYGYDEDEYYHFHIKRNDDSLSKTGEKENMQGNKENPFSDKTYGMTGAQQKPEDSKETQTVEMLSFKETHPSPTGADENMGKSNLAKPMVQGNAAHKKGSSKSSALYLSDLKSNSAIDDKMKNRKDESAIGSAGAVAESKGVENKKQVKVGEEKDALKLKDAKFGDESDKKEKEANVKESKESLTSKNMKENVKNVDEKKLEGDMKTAKLGENVDKISSKSKEAFAPKLSKDREADKLSDKVNSAVIVPNDAHSRVSYKDTAVDSAKSQGLDEEETDSDEFTGKNVGLSDYQEDVELRKDNVKPEDSPNNYKDNEYKLTEEDNRDDASSQALSMGGQDESLNDFYQKEDAWRDYVGAQDTQQAQESPDSDQLPQNSIFDHASKSNNGQYRLNLPQNELESTDYHKNYMQSLKHYKGLDSEPGGINLDALDLDIPKALTNLNNLNNMNSMNFKIPTVGGMGTSNSKSFGDPGTFDNLKKLGPDGLKGNSKRKRSKNIKKKSSSPSDDINIPQQDADISAQLKAIYSQLNSMQQQQQQQQQSMPLPHSLFSLPSIPWADPGESSDQGNSNRETRKTPTKLEYEIKIINQNPQGGREVPLSMFNGRRRKKEVKSKSSDQFGDKFIKKYPYSQVSRDDLSKFGTRKFKRKAPLWINQEDVSKQSEPKNRGAPTGYYSNRVIFGQKHYLDNEDSSARVTSESDPGNAHNYKFAGRKLPSENENDFFHRSWRDSQEQKRYPIKRFDDPVGSGGKNLQNSLLLVKKDRNGERIAKTFVDANRAEGEGDLDSEHLAKMLSKDNDYIVLKKTDKNKFQKVDSSDGQGQQASLEGQKRYDLFGLSRQETANDATKHSRGTYVRSYRSSDQKLHNSGAKSSLKKTFEKFKDFADFFKDSDQEATASQHSSQQVKEAGEIVFSEDKIPDPIIITNEMDSKTGGFSIKTPNSMPTISNNFKMSDQQEKKIQTTKMDNSNGNKDMLTNVDKSNWEPALKNIFPEANSINSMQKNGNEIIVLDFNRNPLKTDHGNQIVISKPLKDQTRSESGNDQIYIPYGAVPKNSNPSTIQGERQIEVFLNDGQMPGIFDTSKSVAGVQRLNDAGSSVTNQQVRAMPFNQLAQLPFMMKQATDKGASSRSTGNGYMTGGYKSVSKKSPQEPMSDNFNQFLRDYRELSEINKEQVPKKQKLNRKRNSGQLAGNRPPSAAETDSDSVRSLGDILQSLMNADNMDSSKKLDLSRNGENSYEKVQGWQPQTGESSLDVPQRTWTTAGQTGEEENNEESDNESDYQNDLWEELSAASSKVQRLRREGVPENKLREIMEVALPFREKRHPGASHEGTDNRKGSTPLGSKFLTDDDAESVAEDDKSKSSQGTTSHLDKSKRNSKSTKSSGTGPTGTETDSVVNFNSDRDQMDELISSGDEMSGREMRRTWRRKRSPVSNSETKVSKTEVENKILETFQEDNYQSVYSPGIRRKLLSINDDKTEDADTYKNGQPKDNCVKNSDNKCIDPFILNLFRNNDNGETREKRSLSGASHSNYKREIDLDESMPNDFQNFLVTSLGLDSHVTAFGSHGRKEPGGQDGNDMNLEKRDVSNEERLKKEYVGGVRKLSSDGNGESFGSGPGHVQSKYGQGVGYKETDLPTQIRIQVTKASAKEKKSSELNDGEYSGNKLPGAKLMSKEHYAMDADDSESSNEEANYYVLNRPYRRLRRKKKKHAQENQMKPTKDYVAFDQKAMENLIRKYFSDQRGIPQKLPASNHLPQVDTIYNPTQGRNKAQVQGYKPILKTNSLSNKNAANVKNSFRETESASYDDEILRSYLKDKPLRGNSKQVDKEFENVDWKPYAGVTRPRESQVASNAMDLGNYKFSHEQINNIKPDINLVKKTQMNEMKWTQLPNINYLTDGSTSNLFSINSRGVPLKSGMGNAMADDQTANSNANVWHKLPNYLTPVTYKNDKEKNNLQVPNAQDDLWSMFDRYEVKKPLRDYLDGSRLRCQPFLQTFDEDKPALLEHLRSHVLDTSKDTDYGDTLDDEYLDGDELKAQPQFDPAELDIGKKYGKPYDLSRFANPYAYKNPEAYDFLNDDEEEIDEDYDENNEDLWDEYSLLQPELTKSTLGDVDQLKGGYYMNDPMFAPSTPFKASDFELHGSNIGTGEIRNVKGEDGLDPAIGQLSLSEPKNDVVPYGSTAILQKVNENANILGKNLIRNLNRFNYDSNLKNGERALENQIAFRGYRNPSRLTLGKERQNSFGWRTKLKRSHVTPIGSRLFYASKTESSSNDAPMYLTRTSNDAYLSRVPKRSSLNAEFRSSENEFEDDSEENAKHFTGNLGNGEQKNTNVEVAGESHVDNSDSDESKDLDEEKDEYSTEDIEDSIEDDSETISEDNVLENVIGKYIMRKSVKVKGEREPNENESKSASQSGGGDKLQRRKKSVGEYPTEYQNSQNSKFYCKRMSPSGHLTESNFKKYHKQSLNQQQKMKDSDREPREVFDDDDDEVEKVRGSYALKGRKRSFFWKLGGREKLDRKEETANIRGIGFEPIVLSNEHTLDVSSVERKSGSSETKEETAKVNQDKSEFRIVEENSKVSEKKKEKNKDELESQQEQERKVEGPWKIELNEKDDGKGTDSTASNNLGATLLNKEILAKNPGLVQLGQTNNDRNVKAYLVIPKNVRAVEVSQSTVENHFSPSSGASKREVGTSYLPYTWKETEDDSATSDMHPLDKMENNRALRGTVFRGRFQR</sequence>
<accession>A0ABR1AIL0</accession>
<feature type="compositionally biased region" description="Low complexity" evidence="1">
    <location>
        <begin position="607"/>
        <end position="616"/>
    </location>
</feature>
<feature type="region of interest" description="Disordered" evidence="1">
    <location>
        <begin position="464"/>
        <end position="495"/>
    </location>
</feature>
<feature type="region of interest" description="Disordered" evidence="1">
    <location>
        <begin position="91"/>
        <end position="166"/>
    </location>
</feature>
<name>A0ABR1AIL0_POLSC</name>
<feature type="compositionally biased region" description="Basic and acidic residues" evidence="1">
    <location>
        <begin position="30"/>
        <end position="49"/>
    </location>
</feature>
<feature type="compositionally biased region" description="Basic and acidic residues" evidence="1">
    <location>
        <begin position="358"/>
        <end position="368"/>
    </location>
</feature>
<protein>
    <submittedName>
        <fullName evidence="2">Uncharacterized protein</fullName>
    </submittedName>
</protein>
<evidence type="ECO:0000313" key="3">
    <source>
        <dbReference type="Proteomes" id="UP001359485"/>
    </source>
</evidence>
<feature type="compositionally biased region" description="Basic and acidic residues" evidence="1">
    <location>
        <begin position="223"/>
        <end position="234"/>
    </location>
</feature>
<feature type="compositionally biased region" description="Acidic residues" evidence="1">
    <location>
        <begin position="1369"/>
        <end position="1388"/>
    </location>
</feature>
<feature type="compositionally biased region" description="Polar residues" evidence="1">
    <location>
        <begin position="1"/>
        <end position="18"/>
    </location>
</feature>
<feature type="region of interest" description="Disordered" evidence="1">
    <location>
        <begin position="1272"/>
        <end position="1388"/>
    </location>
</feature>
<feature type="compositionally biased region" description="Basic and acidic residues" evidence="1">
    <location>
        <begin position="2633"/>
        <end position="2710"/>
    </location>
</feature>
<feature type="compositionally biased region" description="Basic and acidic residues" evidence="1">
    <location>
        <begin position="115"/>
        <end position="135"/>
    </location>
</feature>
<feature type="compositionally biased region" description="Basic and acidic residues" evidence="1">
    <location>
        <begin position="1325"/>
        <end position="1334"/>
    </location>
</feature>
<feature type="compositionally biased region" description="Basic and acidic residues" evidence="1">
    <location>
        <begin position="2491"/>
        <end position="2502"/>
    </location>
</feature>
<feature type="compositionally biased region" description="Low complexity" evidence="1">
    <location>
        <begin position="1481"/>
        <end position="1494"/>
    </location>
</feature>
<keyword evidence="3" id="KW-1185">Reference proteome</keyword>
<feature type="compositionally biased region" description="Basic and acidic residues" evidence="1">
    <location>
        <begin position="2432"/>
        <end position="2444"/>
    </location>
</feature>
<feature type="compositionally biased region" description="Polar residues" evidence="1">
    <location>
        <begin position="1228"/>
        <end position="1237"/>
    </location>
</feature>
<feature type="compositionally biased region" description="Acidic residues" evidence="1">
    <location>
        <begin position="377"/>
        <end position="386"/>
    </location>
</feature>
<feature type="compositionally biased region" description="Basic and acidic residues" evidence="1">
    <location>
        <begin position="401"/>
        <end position="433"/>
    </location>
</feature>
<gene>
    <name evidence="2" type="ORF">RUM44_006606</name>
</gene>
<feature type="compositionally biased region" description="Acidic residues" evidence="1">
    <location>
        <begin position="96"/>
        <end position="114"/>
    </location>
</feature>
<evidence type="ECO:0000256" key="1">
    <source>
        <dbReference type="SAM" id="MobiDB-lite"/>
    </source>
</evidence>
<comment type="caution">
    <text evidence="2">The sequence shown here is derived from an EMBL/GenBank/DDBJ whole genome shotgun (WGS) entry which is preliminary data.</text>
</comment>
<organism evidence="2 3">
    <name type="scientific">Polyplax serrata</name>
    <name type="common">Common mouse louse</name>
    <dbReference type="NCBI Taxonomy" id="468196"/>
    <lineage>
        <taxon>Eukaryota</taxon>
        <taxon>Metazoa</taxon>
        <taxon>Ecdysozoa</taxon>
        <taxon>Arthropoda</taxon>
        <taxon>Hexapoda</taxon>
        <taxon>Insecta</taxon>
        <taxon>Pterygota</taxon>
        <taxon>Neoptera</taxon>
        <taxon>Paraneoptera</taxon>
        <taxon>Psocodea</taxon>
        <taxon>Troctomorpha</taxon>
        <taxon>Phthiraptera</taxon>
        <taxon>Anoplura</taxon>
        <taxon>Polyplacidae</taxon>
        <taxon>Polyplax</taxon>
    </lineage>
</organism>
<feature type="region of interest" description="Disordered" evidence="1">
    <location>
        <begin position="2395"/>
        <end position="2581"/>
    </location>
</feature>
<feature type="compositionally biased region" description="Basic and acidic residues" evidence="1">
    <location>
        <begin position="2565"/>
        <end position="2576"/>
    </location>
</feature>
<feature type="compositionally biased region" description="Basic residues" evidence="1">
    <location>
        <begin position="593"/>
        <end position="606"/>
    </location>
</feature>
<dbReference type="Proteomes" id="UP001359485">
    <property type="component" value="Unassembled WGS sequence"/>
</dbReference>
<feature type="region of interest" description="Disordered" evidence="1">
    <location>
        <begin position="1225"/>
        <end position="1258"/>
    </location>
</feature>
<feature type="compositionally biased region" description="Basic and acidic residues" evidence="1">
    <location>
        <begin position="246"/>
        <end position="346"/>
    </location>
</feature>
<feature type="compositionally biased region" description="Basic and acidic residues" evidence="1">
    <location>
        <begin position="157"/>
        <end position="166"/>
    </location>
</feature>
<feature type="region of interest" description="Disordered" evidence="1">
    <location>
        <begin position="1419"/>
        <end position="1540"/>
    </location>
</feature>
<feature type="region of interest" description="Disordered" evidence="1">
    <location>
        <begin position="633"/>
        <end position="682"/>
    </location>
</feature>
<feature type="compositionally biased region" description="Basic residues" evidence="1">
    <location>
        <begin position="1279"/>
        <end position="1288"/>
    </location>
</feature>
<proteinExistence type="predicted"/>